<organism evidence="4 6">
    <name type="scientific">Didymodactylos carnosus</name>
    <dbReference type="NCBI Taxonomy" id="1234261"/>
    <lineage>
        <taxon>Eukaryota</taxon>
        <taxon>Metazoa</taxon>
        <taxon>Spiralia</taxon>
        <taxon>Gnathifera</taxon>
        <taxon>Rotifera</taxon>
        <taxon>Eurotatoria</taxon>
        <taxon>Bdelloidea</taxon>
        <taxon>Philodinida</taxon>
        <taxon>Philodinidae</taxon>
        <taxon>Didymodactylos</taxon>
    </lineage>
</organism>
<comment type="caution">
    <text evidence="4">The sequence shown here is derived from an EMBL/GenBank/DDBJ whole genome shotgun (WGS) entry which is preliminary data.</text>
</comment>
<evidence type="ECO:0000313" key="5">
    <source>
        <dbReference type="EMBL" id="CAF4056060.1"/>
    </source>
</evidence>
<gene>
    <name evidence="4" type="ORF">GPM918_LOCUS27006</name>
    <name evidence="5" type="ORF">SRO942_LOCUS27263</name>
</gene>
<dbReference type="GO" id="GO:0005576">
    <property type="term" value="C:extracellular region"/>
    <property type="evidence" value="ECO:0007669"/>
    <property type="project" value="TreeGrafter"/>
</dbReference>
<name>A0A815BE90_9BILA</name>
<dbReference type="AlphaFoldDB" id="A0A815BE90"/>
<evidence type="ECO:0000256" key="2">
    <source>
        <dbReference type="ARBA" id="ARBA00022737"/>
    </source>
</evidence>
<keyword evidence="1" id="KW-0732">Signal</keyword>
<dbReference type="Proteomes" id="UP000681722">
    <property type="component" value="Unassembled WGS sequence"/>
</dbReference>
<sequence length="712" mass="80893">MEFLGIENISISAKYSEHLNQLQDQMLCNLKEKVRNVFLKPGVQFALRHAIKPIQDCISLPFAGAMEQLNKHIDKRADRFMTMIENSTQDALNKINSKIKRGLEQRKQLVDVSKLDPSFLKEKVCNLNKQSIEELIMQHGDEIKIAVKHGQLLAVIPTYKEYMKNVNKGIFGGLMHLQLAAEKYGRDIEIVDPENCFKPHKDAPNSGHIKINSKKNKSKSPIKLACFKSKKEGEAGHFAPVVEVDGKFKVIDIHLSSAQDFGISKENIDKFNNSLAELGRSSRTLRKEYQTGITLKHSKFVGGVLPKEVTPNSNEIRYSQSSIAGKTTAGIPLDDLAKHMRDKGFQYNPDDPMLAVRMPDGVITSIDNRRLAVAQVVGVSVIADVYDWNDTLSEGLHQRLKARTAGEAIQTRMRRGSLPVKDTDYGFKRGDEEGVRIRQDKKLPDFDGFTFANAEWQRNGKTIIGGRQKDNVTYQVYHLYGIFIDDDQTIIIADRRNHRIVQWKQGDKEGQVIFSDLVNGTGMNQLYHPTDVLVDRTYNSLIICDQSNRKIMQWCLKRYHIDGKNEIVVAGSQNRGAKLHELNTPDFIFVNQQQTVYVSDIENHRVMEWKKDARVGKRVAVNQTSGDNAEQLRYPNGVFVDLLDTVYVADYQNDRVMRWCQGASFVSLVVGGQGEGWKPHQLDGPRGLFFDERGNLYVIDCNNNRIQQYLIK</sequence>
<evidence type="ECO:0000256" key="3">
    <source>
        <dbReference type="ARBA" id="ARBA00023180"/>
    </source>
</evidence>
<dbReference type="CDD" id="cd05819">
    <property type="entry name" value="NHL"/>
    <property type="match status" value="1"/>
</dbReference>
<dbReference type="PANTHER" id="PTHR10680">
    <property type="entry name" value="PEPTIDYL-GLYCINE ALPHA-AMIDATING MONOOXYGENASE"/>
    <property type="match status" value="1"/>
</dbReference>
<evidence type="ECO:0000256" key="1">
    <source>
        <dbReference type="ARBA" id="ARBA00022729"/>
    </source>
</evidence>
<keyword evidence="6" id="KW-1185">Reference proteome</keyword>
<keyword evidence="3" id="KW-0325">Glycoprotein</keyword>
<dbReference type="Proteomes" id="UP000663829">
    <property type="component" value="Unassembled WGS sequence"/>
</dbReference>
<reference evidence="4" key="1">
    <citation type="submission" date="2021-02" db="EMBL/GenBank/DDBJ databases">
        <authorList>
            <person name="Nowell W R."/>
        </authorList>
    </citation>
    <scope>NUCLEOTIDE SEQUENCE</scope>
</reference>
<dbReference type="InterPro" id="IPR001258">
    <property type="entry name" value="NHL_repeat"/>
</dbReference>
<accession>A0A815BE90</accession>
<dbReference type="InterPro" id="IPR011042">
    <property type="entry name" value="6-blade_b-propeller_TolB-like"/>
</dbReference>
<protein>
    <submittedName>
        <fullName evidence="4">Uncharacterized protein</fullName>
    </submittedName>
</protein>
<dbReference type="OrthoDB" id="342730at2759"/>
<evidence type="ECO:0000313" key="4">
    <source>
        <dbReference type="EMBL" id="CAF1269442.1"/>
    </source>
</evidence>
<dbReference type="SUPFAM" id="SSF101898">
    <property type="entry name" value="NHL repeat"/>
    <property type="match status" value="1"/>
</dbReference>
<dbReference type="Gene3D" id="2.120.10.30">
    <property type="entry name" value="TolB, C-terminal domain"/>
    <property type="match status" value="2"/>
</dbReference>
<evidence type="ECO:0000313" key="6">
    <source>
        <dbReference type="Proteomes" id="UP000663829"/>
    </source>
</evidence>
<keyword evidence="2" id="KW-0677">Repeat</keyword>
<proteinExistence type="predicted"/>
<dbReference type="EMBL" id="CAJNOQ010011139">
    <property type="protein sequence ID" value="CAF1269442.1"/>
    <property type="molecule type" value="Genomic_DNA"/>
</dbReference>
<dbReference type="Pfam" id="PF01436">
    <property type="entry name" value="NHL"/>
    <property type="match status" value="1"/>
</dbReference>
<dbReference type="EMBL" id="CAJOBC010022628">
    <property type="protein sequence ID" value="CAF4056060.1"/>
    <property type="molecule type" value="Genomic_DNA"/>
</dbReference>
<dbReference type="PANTHER" id="PTHR10680:SF14">
    <property type="entry name" value="PEPTIDYL-GLYCINE ALPHA-AMIDATING MONOOXYGENASE"/>
    <property type="match status" value="1"/>
</dbReference>